<evidence type="ECO:0000256" key="1">
    <source>
        <dbReference type="ARBA" id="ARBA00004953"/>
    </source>
</evidence>
<dbReference type="InterPro" id="IPR029063">
    <property type="entry name" value="SAM-dependent_MTases_sf"/>
</dbReference>
<dbReference type="GO" id="GO:0009236">
    <property type="term" value="P:cobalamin biosynthetic process"/>
    <property type="evidence" value="ECO:0007669"/>
    <property type="project" value="UniProtKB-UniPathway"/>
</dbReference>
<keyword evidence="2" id="KW-0169">Cobalamin biosynthesis</keyword>
<dbReference type="RefSeq" id="WP_099386165.1">
    <property type="nucleotide sequence ID" value="NZ_JANSWH010000087.1"/>
</dbReference>
<evidence type="ECO:0000256" key="2">
    <source>
        <dbReference type="ARBA" id="ARBA00022573"/>
    </source>
</evidence>
<comment type="pathway">
    <text evidence="1">Cofactor biosynthesis; adenosylcobalamin biosynthesis.</text>
</comment>
<dbReference type="AlphaFoldDB" id="A0A2G3E2U1"/>
<dbReference type="Pfam" id="PF02571">
    <property type="entry name" value="CbiJ"/>
    <property type="match status" value="1"/>
</dbReference>
<dbReference type="PROSITE" id="PS51014">
    <property type="entry name" value="COBK_CBIJ"/>
    <property type="match status" value="1"/>
</dbReference>
<dbReference type="GO" id="GO:0016994">
    <property type="term" value="F:precorrin-6A reductase activity"/>
    <property type="evidence" value="ECO:0007669"/>
    <property type="project" value="InterPro"/>
</dbReference>
<dbReference type="Proteomes" id="UP000224563">
    <property type="component" value="Unassembled WGS sequence"/>
</dbReference>
<dbReference type="InterPro" id="IPR056743">
    <property type="entry name" value="TRM5-TYW2-like_MTfase"/>
</dbReference>
<dbReference type="InterPro" id="IPR003723">
    <property type="entry name" value="Precorrin-6x_reduct"/>
</dbReference>
<sequence length="674" mass="73948">MTKYIIFAGTTEGKTISDVFEHAGIAHIVCVATHVGREVMASGKHRRIISRRLKACEMEDLFVKEQVQVVLDATHPYACEVTKNIREASEKCGCDYQRIVRESKLHDEADEDLVYFETVQECAKAMKQVEGKILLTTGSKDLHIFAEDEAVRSRLIARVLPVEESLQLCENAGLSGRQIIAMFGPFSYEMNHAMLQQYDIACLVTKDSGRNGGFEEKVMAAKECGCKVFVIGRPMKETGISVGEAIRTYAGDVTIPFHISLCGLGPGDVQMMTCACKTALKNADLVLGAKRLLDDAAGCTEAMMMPYYLAKDIIPYLESYLLHHPGANIVILLSGDSGFYSGCTKLYKELIKWDCCGMNLELLPGISSISYFAAQIAKPYSCAQLESWHGKADDPDYPGHLAAVIARHADTYVLLSAGEDVARLGALLNGYGLGDCEVTVGSRLSYPDQSVETCLAKNLEISPSGLCLAYVHNPSPKQNLSICLADDAFIRDKVPMTKADIRHLCVARLELQEHSVVYDIGAGTGSVAIEIAKQHESIRVFAVEQKPEAVELIQKNAALLHAENVTIVEAQAPDRLENLPVPTHAFIGGSAGRLREIIDLLLKRNPDIRIVITAVTIETVSEMTEVLKRYKDKEAELIQVSVSKNMQAGQYTLMQAQNPIYIAILGPGRQEESK</sequence>
<organism evidence="8 9">
    <name type="scientific">Agathobacter ruminis</name>
    <dbReference type="NCBI Taxonomy" id="1712665"/>
    <lineage>
        <taxon>Bacteria</taxon>
        <taxon>Bacillati</taxon>
        <taxon>Bacillota</taxon>
        <taxon>Clostridia</taxon>
        <taxon>Lachnospirales</taxon>
        <taxon>Lachnospiraceae</taxon>
        <taxon>Agathobacter</taxon>
    </lineage>
</organism>
<dbReference type="NCBIfam" id="TIGR02469">
    <property type="entry name" value="CbiT"/>
    <property type="match status" value="1"/>
</dbReference>
<protein>
    <submittedName>
        <fullName evidence="8">Bifunctional cobalt-precorrin-7 (C(5))-methyltransferase/cobalt-precorrin-6B (C(15))-methyltransferase</fullName>
    </submittedName>
</protein>
<dbReference type="NCBIfam" id="TIGR00715">
    <property type="entry name" value="precor6x_red"/>
    <property type="match status" value="1"/>
</dbReference>
<feature type="domain" description="TRM5/TYW2-like methyltransferase" evidence="7">
    <location>
        <begin position="512"/>
        <end position="568"/>
    </location>
</feature>
<evidence type="ECO:0000256" key="4">
    <source>
        <dbReference type="ARBA" id="ARBA00022679"/>
    </source>
</evidence>
<keyword evidence="3 8" id="KW-0489">Methyltransferase</keyword>
<evidence type="ECO:0000313" key="9">
    <source>
        <dbReference type="Proteomes" id="UP000224563"/>
    </source>
</evidence>
<dbReference type="Gene3D" id="3.40.1010.10">
    <property type="entry name" value="Cobalt-precorrin-4 Transmethylase, Domain 1"/>
    <property type="match status" value="1"/>
</dbReference>
<reference evidence="8 9" key="2">
    <citation type="submission" date="2017-10" db="EMBL/GenBank/DDBJ databases">
        <authorList>
            <person name="Banno H."/>
            <person name="Chua N.-H."/>
        </authorList>
    </citation>
    <scope>NUCLEOTIDE SEQUENCE [LARGE SCALE GENOMIC DNA]</scope>
    <source>
        <strain evidence="8 9">JK623</strain>
    </source>
</reference>
<keyword evidence="4 8" id="KW-0808">Transferase</keyword>
<evidence type="ECO:0000313" key="8">
    <source>
        <dbReference type="EMBL" id="PHU37592.1"/>
    </source>
</evidence>
<feature type="domain" description="Tetrapyrrole methylase" evidence="6">
    <location>
        <begin position="259"/>
        <end position="459"/>
    </location>
</feature>
<evidence type="ECO:0000259" key="7">
    <source>
        <dbReference type="Pfam" id="PF02475"/>
    </source>
</evidence>
<accession>A0A2G3E2U1</accession>
<dbReference type="Pfam" id="PF02475">
    <property type="entry name" value="TRM5-TYW2_MTfase"/>
    <property type="match status" value="1"/>
</dbReference>
<dbReference type="EMBL" id="PDYG01000040">
    <property type="protein sequence ID" value="PHU37592.1"/>
    <property type="molecule type" value="Genomic_DNA"/>
</dbReference>
<name>A0A2G3E2U1_9FIRM</name>
<dbReference type="InterPro" id="IPR000878">
    <property type="entry name" value="4pyrrol_Mease"/>
</dbReference>
<dbReference type="UniPathway" id="UPA00148"/>
<dbReference type="GO" id="GO:0008276">
    <property type="term" value="F:protein methyltransferase activity"/>
    <property type="evidence" value="ECO:0007669"/>
    <property type="project" value="InterPro"/>
</dbReference>
<dbReference type="PANTHER" id="PTHR43182">
    <property type="entry name" value="COBALT-PRECORRIN-6B C(15)-METHYLTRANSFERASE (DECARBOXYLATING)"/>
    <property type="match status" value="1"/>
</dbReference>
<dbReference type="InterPro" id="IPR012818">
    <property type="entry name" value="CbiE"/>
</dbReference>
<dbReference type="SUPFAM" id="SSF53335">
    <property type="entry name" value="S-adenosyl-L-methionine-dependent methyltransferases"/>
    <property type="match status" value="1"/>
</dbReference>
<proteinExistence type="predicted"/>
<keyword evidence="9" id="KW-1185">Reference proteome</keyword>
<reference evidence="8 9" key="1">
    <citation type="submission" date="2017-10" db="EMBL/GenBank/DDBJ databases">
        <title>Resolving the taxonomy of Roseburia spp., Eubacterium rectale and Agathobacter spp. through phylogenomic analysis.</title>
        <authorList>
            <person name="Sheridan P.O."/>
            <person name="Walker A.W."/>
            <person name="Duncan S.H."/>
            <person name="Scott K.P."/>
            <person name="Toole P.W.O."/>
            <person name="Luis P."/>
            <person name="Flint H.J."/>
        </authorList>
    </citation>
    <scope>NUCLEOTIDE SEQUENCE [LARGE SCALE GENOMIC DNA]</scope>
    <source>
        <strain evidence="8 9">JK623</strain>
    </source>
</reference>
<dbReference type="Pfam" id="PF00590">
    <property type="entry name" value="TP_methylase"/>
    <property type="match status" value="1"/>
</dbReference>
<dbReference type="GO" id="GO:0032259">
    <property type="term" value="P:methylation"/>
    <property type="evidence" value="ECO:0007669"/>
    <property type="project" value="UniProtKB-KW"/>
</dbReference>
<evidence type="ECO:0000259" key="6">
    <source>
        <dbReference type="Pfam" id="PF00590"/>
    </source>
</evidence>
<dbReference type="PANTHER" id="PTHR43182:SF1">
    <property type="entry name" value="COBALT-PRECORRIN-7 C(5)-METHYLTRANSFERASE"/>
    <property type="match status" value="1"/>
</dbReference>
<evidence type="ECO:0000256" key="5">
    <source>
        <dbReference type="ARBA" id="ARBA00022691"/>
    </source>
</evidence>
<dbReference type="CDD" id="cd11644">
    <property type="entry name" value="Precorrin-6Y-MT"/>
    <property type="match status" value="1"/>
</dbReference>
<dbReference type="InterPro" id="IPR014777">
    <property type="entry name" value="4pyrrole_Mease_sub1"/>
</dbReference>
<keyword evidence="5" id="KW-0949">S-adenosyl-L-methionine</keyword>
<gene>
    <name evidence="8" type="ORF">CSX02_07125</name>
</gene>
<dbReference type="CDD" id="cd02440">
    <property type="entry name" value="AdoMet_MTases"/>
    <property type="match status" value="1"/>
</dbReference>
<evidence type="ECO:0000256" key="3">
    <source>
        <dbReference type="ARBA" id="ARBA00022603"/>
    </source>
</evidence>
<dbReference type="InterPro" id="IPR050714">
    <property type="entry name" value="Cobalamin_biosynth_MTase"/>
</dbReference>
<dbReference type="Gene3D" id="3.40.50.150">
    <property type="entry name" value="Vaccinia Virus protein VP39"/>
    <property type="match status" value="1"/>
</dbReference>
<dbReference type="InterPro" id="IPR035996">
    <property type="entry name" value="4pyrrol_Methylase_sf"/>
</dbReference>
<comment type="caution">
    <text evidence="8">The sequence shown here is derived from an EMBL/GenBank/DDBJ whole genome shotgun (WGS) entry which is preliminary data.</text>
</comment>
<dbReference type="InterPro" id="IPR014008">
    <property type="entry name" value="Cbl_synth_MTase_CbiT"/>
</dbReference>
<dbReference type="SUPFAM" id="SSF53790">
    <property type="entry name" value="Tetrapyrrole methylase"/>
    <property type="match status" value="1"/>
</dbReference>
<dbReference type="NCBIfam" id="TIGR02467">
    <property type="entry name" value="CbiE"/>
    <property type="match status" value="1"/>
</dbReference>